<protein>
    <submittedName>
        <fullName evidence="1">Uncharacterized protein</fullName>
    </submittedName>
</protein>
<keyword evidence="2" id="KW-1185">Reference proteome</keyword>
<name>A0A2I0SYK3_9ACTN</name>
<comment type="caution">
    <text evidence="1">The sequence shown here is derived from an EMBL/GenBank/DDBJ whole genome shotgun (WGS) entry which is preliminary data.</text>
</comment>
<dbReference type="AlphaFoldDB" id="A0A2I0SYK3"/>
<dbReference type="EMBL" id="PJOS01000001">
    <property type="protein sequence ID" value="PKT75034.1"/>
    <property type="molecule type" value="Genomic_DNA"/>
</dbReference>
<accession>A0A2I0SYK3</accession>
<evidence type="ECO:0000313" key="1">
    <source>
        <dbReference type="EMBL" id="PKT75034.1"/>
    </source>
</evidence>
<dbReference type="InterPro" id="IPR045677">
    <property type="entry name" value="DUF6197"/>
</dbReference>
<dbReference type="Pfam" id="PF19698">
    <property type="entry name" value="DUF6197"/>
    <property type="match status" value="1"/>
</dbReference>
<gene>
    <name evidence="1" type="ORF">CW362_00015</name>
</gene>
<reference evidence="1 2" key="1">
    <citation type="submission" date="2017-12" db="EMBL/GenBank/DDBJ databases">
        <title>Streptomyces populusis sp. nov., a novel endophytic actinobacterium isolated from stems of Populus adenopoda Maxim.</title>
        <authorList>
            <person name="Wang Z."/>
        </authorList>
    </citation>
    <scope>NUCLEOTIDE SEQUENCE [LARGE SCALE GENOMIC DNA]</scope>
    <source>
        <strain evidence="1 2">A249</strain>
    </source>
</reference>
<proteinExistence type="predicted"/>
<organism evidence="1 2">
    <name type="scientific">Streptomyces populi</name>
    <dbReference type="NCBI Taxonomy" id="2058924"/>
    <lineage>
        <taxon>Bacteria</taxon>
        <taxon>Bacillati</taxon>
        <taxon>Actinomycetota</taxon>
        <taxon>Actinomycetes</taxon>
        <taxon>Kitasatosporales</taxon>
        <taxon>Streptomycetaceae</taxon>
        <taxon>Streptomyces</taxon>
    </lineage>
</organism>
<dbReference type="OrthoDB" id="4239485at2"/>
<evidence type="ECO:0000313" key="2">
    <source>
        <dbReference type="Proteomes" id="UP000236178"/>
    </source>
</evidence>
<dbReference type="Proteomes" id="UP000236178">
    <property type="component" value="Unassembled WGS sequence"/>
</dbReference>
<sequence>MDARLALAAVAYEVNTAHIETPPVDWTRIGAPPAPAVLPPTTPPGPAPDATPVAALLHRASLRLRTDGWCAGTLTDEYGSLCSQGAIRKESGGDRNLEAQAMAVLLEAIRRRFGPHVESVPSFNDSWADGREPTRMLEQASVLADARGV</sequence>